<dbReference type="AlphaFoldDB" id="A0A7S0ZMP1"/>
<accession>A0A7S0ZMP1</accession>
<evidence type="ECO:0000313" key="2">
    <source>
        <dbReference type="EMBL" id="CAD8826587.1"/>
    </source>
</evidence>
<organism evidence="2">
    <name type="scientific">Noctiluca scintillans</name>
    <name type="common">Sea sparkle</name>
    <name type="synonym">Red tide dinoflagellate</name>
    <dbReference type="NCBI Taxonomy" id="2966"/>
    <lineage>
        <taxon>Eukaryota</taxon>
        <taxon>Sar</taxon>
        <taxon>Alveolata</taxon>
        <taxon>Dinophyceae</taxon>
        <taxon>Noctilucales</taxon>
        <taxon>Noctilucaceae</taxon>
        <taxon>Noctiluca</taxon>
    </lineage>
</organism>
<sequence>MAEGEPPSKRQRVSPVTLADKVLASFGDVTILSQPSEAEVRRIGTHNGTFHCDEALACAMLVCLWGKVEVVRTRDAAILAKCDVVVDVGGVYEPENNRFDHHQRGFTDTMKELEAEIKLSSAGLVYRHFGREMLRVLRTAVTATAGAGFCEIPDALLETLYKKVYASFVEHIDGLDNGVNAFDGKMNYRVTTSLSSRIGQLNPRWNEDYSQHEGGEHGFRNSRFMEAMCLAMRELCNTFEELALSWWPARAVVEKAMTEKARMAVHPSGKVAELPSFVPWQSHLSDLEAEGFEGLKVGELLYVLYPDSNKGFRIQAVPKVGGGFQNRKSLPEPWQGARDEKCAEVTGVPGCIFVHANGFIGGNLTLEGARAMAAKAIEW</sequence>
<dbReference type="InterPro" id="IPR003226">
    <property type="entry name" value="MYG1_exonuclease"/>
</dbReference>
<dbReference type="EMBL" id="HBFQ01001396">
    <property type="protein sequence ID" value="CAD8826587.1"/>
    <property type="molecule type" value="Transcribed_RNA"/>
</dbReference>
<dbReference type="GO" id="GO:0005737">
    <property type="term" value="C:cytoplasm"/>
    <property type="evidence" value="ECO:0007669"/>
    <property type="project" value="TreeGrafter"/>
</dbReference>
<name>A0A7S0ZMP1_NOCSC</name>
<reference evidence="2" key="1">
    <citation type="submission" date="2021-01" db="EMBL/GenBank/DDBJ databases">
        <authorList>
            <person name="Corre E."/>
            <person name="Pelletier E."/>
            <person name="Niang G."/>
            <person name="Scheremetjew M."/>
            <person name="Finn R."/>
            <person name="Kale V."/>
            <person name="Holt S."/>
            <person name="Cochrane G."/>
            <person name="Meng A."/>
            <person name="Brown T."/>
            <person name="Cohen L."/>
        </authorList>
    </citation>
    <scope>NUCLEOTIDE SEQUENCE</scope>
</reference>
<protein>
    <recommendedName>
        <fullName evidence="3">Metal-dependent protein hydrolase</fullName>
    </recommendedName>
</protein>
<dbReference type="GO" id="GO:0005634">
    <property type="term" value="C:nucleus"/>
    <property type="evidence" value="ECO:0007669"/>
    <property type="project" value="TreeGrafter"/>
</dbReference>
<dbReference type="Pfam" id="PF03690">
    <property type="entry name" value="MYG1_exonuc"/>
    <property type="match status" value="1"/>
</dbReference>
<evidence type="ECO:0000256" key="1">
    <source>
        <dbReference type="ARBA" id="ARBA00010105"/>
    </source>
</evidence>
<comment type="similarity">
    <text evidence="1">Belongs to the MYG1 family.</text>
</comment>
<gene>
    <name evidence="2" type="ORF">NSCI0253_LOCUS933</name>
</gene>
<evidence type="ECO:0008006" key="3">
    <source>
        <dbReference type="Google" id="ProtNLM"/>
    </source>
</evidence>
<dbReference type="PANTHER" id="PTHR11215">
    <property type="entry name" value="METAL DEPENDENT HYDROLASE - RELATED"/>
    <property type="match status" value="1"/>
</dbReference>
<dbReference type="PANTHER" id="PTHR11215:SF1">
    <property type="entry name" value="MYG1 EXONUCLEASE"/>
    <property type="match status" value="1"/>
</dbReference>
<proteinExistence type="inferred from homology"/>